<dbReference type="InterPro" id="IPR036047">
    <property type="entry name" value="F-box-like_dom_sf"/>
</dbReference>
<proteinExistence type="predicted"/>
<sequence>MSTAHSMEHVPDDALGEVLVRVPPHPATLARASLACKGLHRFIGGAEFHHTFQAHHNSTPPPLLGFFHDDQSLPNNFLTIGDSPDRVSATALDPKEDHGWRLVDSRHGQVLLQSPDRARFLVWDPAAGRRRYIDAPPAMQHADHFMLRFNNAAVVCSCTAPGHVDHHSDCHDCPFRVVFVAAPDAGTTVAYLYSSELGLWNEVASADLSSSLWLRISDRPVALVRNVLYWTLVHETSWLQSSILAFDLQTHRLYLIEQPVYIFDAEQENVQVMETEDGLLGLVAACGFSLQLWVLREYNGRGTERWSMPNQIDLYDLALGPMDSTDQFDMVWILSVQGCRVVFVRTEAGIFEVDLWTEVPNRRICDAYDIQAFYPYKSFYYRGT</sequence>
<organism evidence="2 3">
    <name type="scientific">Miscanthus lutarioriparius</name>
    <dbReference type="NCBI Taxonomy" id="422564"/>
    <lineage>
        <taxon>Eukaryota</taxon>
        <taxon>Viridiplantae</taxon>
        <taxon>Streptophyta</taxon>
        <taxon>Embryophyta</taxon>
        <taxon>Tracheophyta</taxon>
        <taxon>Spermatophyta</taxon>
        <taxon>Magnoliopsida</taxon>
        <taxon>Liliopsida</taxon>
        <taxon>Poales</taxon>
        <taxon>Poaceae</taxon>
        <taxon>PACMAD clade</taxon>
        <taxon>Panicoideae</taxon>
        <taxon>Andropogonodae</taxon>
        <taxon>Andropogoneae</taxon>
        <taxon>Saccharinae</taxon>
        <taxon>Miscanthus</taxon>
    </lineage>
</organism>
<dbReference type="OrthoDB" id="649168at2759"/>
<reference evidence="2" key="1">
    <citation type="submission" date="2020-10" db="EMBL/GenBank/DDBJ databases">
        <authorList>
            <person name="Han B."/>
            <person name="Lu T."/>
            <person name="Zhao Q."/>
            <person name="Huang X."/>
            <person name="Zhao Y."/>
        </authorList>
    </citation>
    <scope>NUCLEOTIDE SEQUENCE</scope>
</reference>
<protein>
    <recommendedName>
        <fullName evidence="1">F-box protein AT5G49610-like beta-propeller domain-containing protein</fullName>
    </recommendedName>
</protein>
<keyword evidence="3" id="KW-1185">Reference proteome</keyword>
<name>A0A811MYB6_9POAL</name>
<dbReference type="InterPro" id="IPR056594">
    <property type="entry name" value="AT5G49610-like_b-prop"/>
</dbReference>
<dbReference type="Pfam" id="PF23635">
    <property type="entry name" value="Beta-prop_AT5G49610-like"/>
    <property type="match status" value="1"/>
</dbReference>
<dbReference type="AlphaFoldDB" id="A0A811MYB6"/>
<dbReference type="Proteomes" id="UP000604825">
    <property type="component" value="Unassembled WGS sequence"/>
</dbReference>
<evidence type="ECO:0000313" key="3">
    <source>
        <dbReference type="Proteomes" id="UP000604825"/>
    </source>
</evidence>
<comment type="caution">
    <text evidence="2">The sequence shown here is derived from an EMBL/GenBank/DDBJ whole genome shotgun (WGS) entry which is preliminary data.</text>
</comment>
<dbReference type="PANTHER" id="PTHR32133">
    <property type="entry name" value="OS07G0120400 PROTEIN"/>
    <property type="match status" value="1"/>
</dbReference>
<accession>A0A811MYB6</accession>
<dbReference type="PANTHER" id="PTHR32133:SF321">
    <property type="entry name" value="F-BOX DOMAIN-CONTAINING PROTEIN"/>
    <property type="match status" value="1"/>
</dbReference>
<evidence type="ECO:0000313" key="2">
    <source>
        <dbReference type="EMBL" id="CAD6212289.1"/>
    </source>
</evidence>
<dbReference type="SUPFAM" id="SSF81383">
    <property type="entry name" value="F-box domain"/>
    <property type="match status" value="1"/>
</dbReference>
<evidence type="ECO:0000259" key="1">
    <source>
        <dbReference type="Pfam" id="PF23635"/>
    </source>
</evidence>
<feature type="domain" description="F-box protein AT5G49610-like beta-propeller" evidence="1">
    <location>
        <begin position="102"/>
        <end position="319"/>
    </location>
</feature>
<dbReference type="EMBL" id="CAJGYO010000002">
    <property type="protein sequence ID" value="CAD6212289.1"/>
    <property type="molecule type" value="Genomic_DNA"/>
</dbReference>
<gene>
    <name evidence="2" type="ORF">NCGR_LOCUS8097</name>
</gene>